<dbReference type="GO" id="GO:0031956">
    <property type="term" value="F:medium-chain fatty acid-CoA ligase activity"/>
    <property type="evidence" value="ECO:0007669"/>
    <property type="project" value="TreeGrafter"/>
</dbReference>
<dbReference type="RefSeq" id="WP_179656261.1">
    <property type="nucleotide sequence ID" value="NZ_JACBZR010000001.1"/>
</dbReference>
<sequence length="497" mass="53306">MGSRERFRQLLTEAPAATQAIEHDLQWFTWSQLRDVADSLQALLERLGGDALRVGVILENRPEHVASLIGLIARDHCIVTLSGLQPPQRLSADLAASRVPVLVGSPEALAREGVLAAAGDALVLALSSSGVTVVHGGGRVATREEDRNHGVVIEMLTSGTTGPPKRVQLRESQFDTALGTSVPSPSQERLFRSGVTVVCTPLVHIGGFWGALAPLYAGRRIVIMPKFDLETWVRAIEKHRPRAAGLVPASLRAILDAGVPPERLDSLEVVTSGTTYCPPELIDAFIDRYQVRVLPTYGATEFAGAVATWSRDLHMKWWSRKAGSAGRAMPGVELKVTDDDGNEAASGEPGLLQIRTAQSPVGPNAWQRTSDLASVDSEGFLWIHGRADDAIIRGGFKVHPEQVKAALEQHPSVREATVAPLPDDRLGAVPVAAVELEASSGPVGSEDLRNHCRTILTPYEIPVYVAVLDALPRTPSSKVSRVETLALIEAQRKGAAV</sequence>
<dbReference type="AlphaFoldDB" id="A0A7Z0DHD6"/>
<dbReference type="CDD" id="cd04433">
    <property type="entry name" value="AFD_class_I"/>
    <property type="match status" value="1"/>
</dbReference>
<dbReference type="EMBL" id="JACBZR010000001">
    <property type="protein sequence ID" value="NYI75548.1"/>
    <property type="molecule type" value="Genomic_DNA"/>
</dbReference>
<dbReference type="GO" id="GO:0006631">
    <property type="term" value="P:fatty acid metabolic process"/>
    <property type="evidence" value="ECO:0007669"/>
    <property type="project" value="TreeGrafter"/>
</dbReference>
<dbReference type="InterPro" id="IPR042099">
    <property type="entry name" value="ANL_N_sf"/>
</dbReference>
<dbReference type="Gene3D" id="3.40.50.12780">
    <property type="entry name" value="N-terminal domain of ligase-like"/>
    <property type="match status" value="1"/>
</dbReference>
<gene>
    <name evidence="3" type="ORF">BJ988_000196</name>
</gene>
<dbReference type="InterPro" id="IPR045851">
    <property type="entry name" value="AMP-bd_C_sf"/>
</dbReference>
<dbReference type="InterPro" id="IPR000873">
    <property type="entry name" value="AMP-dep_synth/lig_dom"/>
</dbReference>
<proteinExistence type="predicted"/>
<dbReference type="InterPro" id="IPR025110">
    <property type="entry name" value="AMP-bd_C"/>
</dbReference>
<dbReference type="Pfam" id="PF00501">
    <property type="entry name" value="AMP-binding"/>
    <property type="match status" value="1"/>
</dbReference>
<dbReference type="Gene3D" id="3.30.300.30">
    <property type="match status" value="1"/>
</dbReference>
<name>A0A7Z0DHD6_9ACTN</name>
<comment type="caution">
    <text evidence="3">The sequence shown here is derived from an EMBL/GenBank/DDBJ whole genome shotgun (WGS) entry which is preliminary data.</text>
</comment>
<protein>
    <submittedName>
        <fullName evidence="3">Acyl-coenzyme A synthetase/AMP-(Fatty) acid ligase</fullName>
    </submittedName>
</protein>
<dbReference type="Pfam" id="PF13193">
    <property type="entry name" value="AMP-binding_C"/>
    <property type="match status" value="1"/>
</dbReference>
<feature type="domain" description="AMP-binding enzyme C-terminal" evidence="2">
    <location>
        <begin position="405"/>
        <end position="478"/>
    </location>
</feature>
<dbReference type="PANTHER" id="PTHR43201:SF32">
    <property type="entry name" value="2-SUCCINYLBENZOATE--COA LIGASE, CHLOROPLASTIC_PEROXISOMAL"/>
    <property type="match status" value="1"/>
</dbReference>
<evidence type="ECO:0000313" key="3">
    <source>
        <dbReference type="EMBL" id="NYI75548.1"/>
    </source>
</evidence>
<evidence type="ECO:0000313" key="4">
    <source>
        <dbReference type="Proteomes" id="UP000564496"/>
    </source>
</evidence>
<dbReference type="PANTHER" id="PTHR43201">
    <property type="entry name" value="ACYL-COA SYNTHETASE"/>
    <property type="match status" value="1"/>
</dbReference>
<organism evidence="3 4">
    <name type="scientific">Nocardioides panzhihuensis</name>
    <dbReference type="NCBI Taxonomy" id="860243"/>
    <lineage>
        <taxon>Bacteria</taxon>
        <taxon>Bacillati</taxon>
        <taxon>Actinomycetota</taxon>
        <taxon>Actinomycetes</taxon>
        <taxon>Propionibacteriales</taxon>
        <taxon>Nocardioidaceae</taxon>
        <taxon>Nocardioides</taxon>
    </lineage>
</organism>
<evidence type="ECO:0000259" key="2">
    <source>
        <dbReference type="Pfam" id="PF13193"/>
    </source>
</evidence>
<keyword evidence="4" id="KW-1185">Reference proteome</keyword>
<dbReference type="SUPFAM" id="SSF56801">
    <property type="entry name" value="Acetyl-CoA synthetase-like"/>
    <property type="match status" value="1"/>
</dbReference>
<feature type="domain" description="AMP-dependent synthetase/ligase" evidence="1">
    <location>
        <begin position="15"/>
        <end position="357"/>
    </location>
</feature>
<reference evidence="3 4" key="1">
    <citation type="submission" date="2020-07" db="EMBL/GenBank/DDBJ databases">
        <title>Sequencing the genomes of 1000 actinobacteria strains.</title>
        <authorList>
            <person name="Klenk H.-P."/>
        </authorList>
    </citation>
    <scope>NUCLEOTIDE SEQUENCE [LARGE SCALE GENOMIC DNA]</scope>
    <source>
        <strain evidence="3 4">DSM 26487</strain>
    </source>
</reference>
<keyword evidence="3" id="KW-0436">Ligase</keyword>
<dbReference type="Proteomes" id="UP000564496">
    <property type="component" value="Unassembled WGS sequence"/>
</dbReference>
<accession>A0A7Z0DHD6</accession>
<evidence type="ECO:0000259" key="1">
    <source>
        <dbReference type="Pfam" id="PF00501"/>
    </source>
</evidence>